<keyword evidence="2" id="KW-0238">DNA-binding</keyword>
<reference evidence="4" key="1">
    <citation type="submission" date="2021-10" db="EMBL/GenBank/DDBJ databases">
        <title>Streptomonospora sp. nov., isolated from mangrove soil.</title>
        <authorList>
            <person name="Chen X."/>
            <person name="Ge X."/>
            <person name="Liu W."/>
        </authorList>
    </citation>
    <scope>NUCLEOTIDE SEQUENCE</scope>
    <source>
        <strain evidence="4">S1-112</strain>
    </source>
</reference>
<evidence type="ECO:0000256" key="2">
    <source>
        <dbReference type="ARBA" id="ARBA00023125"/>
    </source>
</evidence>
<sequence>MADTGMERERQVFAEELGRFFEARGLPRMEGRVLGRLIVCSPPHQSADELAEALDVSRGAISMAIRLLQRSEAVERFTVPGSRRHYYRLRPGFWRGEIDTRVQEAAAVRTLAENGLKRLAGAPAEDLDRLRDLHTMYTFLERGYAALRDSWHEAGGRRMTHPAHPPDTP</sequence>
<keyword evidence="1" id="KW-0805">Transcription regulation</keyword>
<dbReference type="InterPro" id="IPR052362">
    <property type="entry name" value="HTH-GbsR_regulator"/>
</dbReference>
<dbReference type="EMBL" id="JAJAQC010000003">
    <property type="protein sequence ID" value="MDA0563124.1"/>
    <property type="molecule type" value="Genomic_DNA"/>
</dbReference>
<dbReference type="GO" id="GO:0003677">
    <property type="term" value="F:DNA binding"/>
    <property type="evidence" value="ECO:0007669"/>
    <property type="project" value="UniProtKB-KW"/>
</dbReference>
<dbReference type="InterPro" id="IPR036390">
    <property type="entry name" value="WH_DNA-bd_sf"/>
</dbReference>
<evidence type="ECO:0000256" key="1">
    <source>
        <dbReference type="ARBA" id="ARBA00023015"/>
    </source>
</evidence>
<dbReference type="Gene3D" id="1.10.10.10">
    <property type="entry name" value="Winged helix-like DNA-binding domain superfamily/Winged helix DNA-binding domain"/>
    <property type="match status" value="1"/>
</dbReference>
<organism evidence="4 5">
    <name type="scientific">Streptomonospora mangrovi</name>
    <dbReference type="NCBI Taxonomy" id="2883123"/>
    <lineage>
        <taxon>Bacteria</taxon>
        <taxon>Bacillati</taxon>
        <taxon>Actinomycetota</taxon>
        <taxon>Actinomycetes</taxon>
        <taxon>Streptosporangiales</taxon>
        <taxon>Nocardiopsidaceae</taxon>
        <taxon>Streptomonospora</taxon>
    </lineage>
</organism>
<evidence type="ECO:0000313" key="5">
    <source>
        <dbReference type="Proteomes" id="UP001140076"/>
    </source>
</evidence>
<evidence type="ECO:0000313" key="4">
    <source>
        <dbReference type="EMBL" id="MDA0563124.1"/>
    </source>
</evidence>
<proteinExistence type="predicted"/>
<dbReference type="InterPro" id="IPR036388">
    <property type="entry name" value="WH-like_DNA-bd_sf"/>
</dbReference>
<evidence type="ECO:0000256" key="3">
    <source>
        <dbReference type="ARBA" id="ARBA00023163"/>
    </source>
</evidence>
<accession>A0A9X3NJU5</accession>
<name>A0A9X3NJU5_9ACTN</name>
<dbReference type="RefSeq" id="WP_270070410.1">
    <property type="nucleotide sequence ID" value="NZ_JAJAQC010000003.1"/>
</dbReference>
<protein>
    <submittedName>
        <fullName evidence="4">HTH domain-containing protein</fullName>
    </submittedName>
</protein>
<keyword evidence="3" id="KW-0804">Transcription</keyword>
<keyword evidence="5" id="KW-1185">Reference proteome</keyword>
<dbReference type="PANTHER" id="PTHR38465">
    <property type="entry name" value="HTH-TYPE TRANSCRIPTIONAL REGULATOR MJ1563-RELATED"/>
    <property type="match status" value="1"/>
</dbReference>
<comment type="caution">
    <text evidence="4">The sequence shown here is derived from an EMBL/GenBank/DDBJ whole genome shotgun (WGS) entry which is preliminary data.</text>
</comment>
<dbReference type="Gene3D" id="1.10.287.160">
    <property type="entry name" value="HR1 repeat"/>
    <property type="match status" value="1"/>
</dbReference>
<dbReference type="AlphaFoldDB" id="A0A9X3NJU5"/>
<dbReference type="SUPFAM" id="SSF46785">
    <property type="entry name" value="Winged helix' DNA-binding domain"/>
    <property type="match status" value="1"/>
</dbReference>
<dbReference type="Proteomes" id="UP001140076">
    <property type="component" value="Unassembled WGS sequence"/>
</dbReference>
<dbReference type="PANTHER" id="PTHR38465:SF2">
    <property type="entry name" value="HTH-TYPE TRANSCRIPTIONAL REGULATOR MMPR5"/>
    <property type="match status" value="1"/>
</dbReference>
<dbReference type="GO" id="GO:0003700">
    <property type="term" value="F:DNA-binding transcription factor activity"/>
    <property type="evidence" value="ECO:0007669"/>
    <property type="project" value="InterPro"/>
</dbReference>
<gene>
    <name evidence="4" type="ORF">LG943_02090</name>
</gene>